<organism evidence="10 11">
    <name type="scientific">Trichogramma brassicae</name>
    <dbReference type="NCBI Taxonomy" id="86971"/>
    <lineage>
        <taxon>Eukaryota</taxon>
        <taxon>Metazoa</taxon>
        <taxon>Ecdysozoa</taxon>
        <taxon>Arthropoda</taxon>
        <taxon>Hexapoda</taxon>
        <taxon>Insecta</taxon>
        <taxon>Pterygota</taxon>
        <taxon>Neoptera</taxon>
        <taxon>Endopterygota</taxon>
        <taxon>Hymenoptera</taxon>
        <taxon>Apocrita</taxon>
        <taxon>Proctotrupomorpha</taxon>
        <taxon>Chalcidoidea</taxon>
        <taxon>Trichogrammatidae</taxon>
        <taxon>Trichogramma</taxon>
    </lineage>
</organism>
<dbReference type="GO" id="GO:0015074">
    <property type="term" value="P:DNA integration"/>
    <property type="evidence" value="ECO:0007669"/>
    <property type="project" value="InterPro"/>
</dbReference>
<keyword evidence="3" id="KW-0548">Nucleotidyltransferase</keyword>
<dbReference type="Pfam" id="PF00078">
    <property type="entry name" value="RVT_1"/>
    <property type="match status" value="1"/>
</dbReference>
<evidence type="ECO:0000256" key="1">
    <source>
        <dbReference type="ARBA" id="ARBA00012493"/>
    </source>
</evidence>
<dbReference type="CDD" id="cd01647">
    <property type="entry name" value="RT_LTR"/>
    <property type="match status" value="1"/>
</dbReference>
<dbReference type="Gene3D" id="3.30.70.270">
    <property type="match status" value="1"/>
</dbReference>
<feature type="compositionally biased region" description="Low complexity" evidence="8">
    <location>
        <begin position="1233"/>
        <end position="1247"/>
    </location>
</feature>
<dbReference type="InterPro" id="IPR041373">
    <property type="entry name" value="RT_RNaseH"/>
</dbReference>
<dbReference type="InterPro" id="IPR050951">
    <property type="entry name" value="Retrovirus_Pol_polyprotein"/>
</dbReference>
<gene>
    <name evidence="10" type="ORF">TBRA_LOCUS3109</name>
</gene>
<keyword evidence="7" id="KW-0695">RNA-directed DNA polymerase</keyword>
<dbReference type="OrthoDB" id="6515561at2759"/>
<dbReference type="GO" id="GO:0016787">
    <property type="term" value="F:hydrolase activity"/>
    <property type="evidence" value="ECO:0007669"/>
    <property type="project" value="UniProtKB-KW"/>
</dbReference>
<dbReference type="PROSITE" id="PS50994">
    <property type="entry name" value="INTEGRASE"/>
    <property type="match status" value="1"/>
</dbReference>
<feature type="region of interest" description="Disordered" evidence="8">
    <location>
        <begin position="285"/>
        <end position="314"/>
    </location>
</feature>
<dbReference type="GO" id="GO:0003676">
    <property type="term" value="F:nucleic acid binding"/>
    <property type="evidence" value="ECO:0007669"/>
    <property type="project" value="InterPro"/>
</dbReference>
<dbReference type="InterPro" id="IPR043502">
    <property type="entry name" value="DNA/RNA_pol_sf"/>
</dbReference>
<feature type="compositionally biased region" description="Polar residues" evidence="8">
    <location>
        <begin position="25"/>
        <end position="34"/>
    </location>
</feature>
<evidence type="ECO:0000256" key="4">
    <source>
        <dbReference type="ARBA" id="ARBA00022722"/>
    </source>
</evidence>
<dbReference type="SUPFAM" id="SSF56672">
    <property type="entry name" value="DNA/RNA polymerases"/>
    <property type="match status" value="1"/>
</dbReference>
<evidence type="ECO:0000256" key="3">
    <source>
        <dbReference type="ARBA" id="ARBA00022695"/>
    </source>
</evidence>
<evidence type="ECO:0000256" key="7">
    <source>
        <dbReference type="ARBA" id="ARBA00022918"/>
    </source>
</evidence>
<accession>A0A6H5I838</accession>
<evidence type="ECO:0000259" key="9">
    <source>
        <dbReference type="PROSITE" id="PS50994"/>
    </source>
</evidence>
<dbReference type="CDD" id="cd09274">
    <property type="entry name" value="RNase_HI_RT_Ty3"/>
    <property type="match status" value="1"/>
</dbReference>
<dbReference type="GO" id="GO:0042575">
    <property type="term" value="C:DNA polymerase complex"/>
    <property type="evidence" value="ECO:0007669"/>
    <property type="project" value="UniProtKB-ARBA"/>
</dbReference>
<name>A0A6H5I838_9HYME</name>
<feature type="domain" description="Integrase catalytic" evidence="9">
    <location>
        <begin position="942"/>
        <end position="1114"/>
    </location>
</feature>
<feature type="region of interest" description="Disordered" evidence="8">
    <location>
        <begin position="1"/>
        <end position="45"/>
    </location>
</feature>
<evidence type="ECO:0000256" key="8">
    <source>
        <dbReference type="SAM" id="MobiDB-lite"/>
    </source>
</evidence>
<evidence type="ECO:0000313" key="10">
    <source>
        <dbReference type="EMBL" id="CAB0031129.1"/>
    </source>
</evidence>
<reference evidence="10 11" key="1">
    <citation type="submission" date="2020-02" db="EMBL/GenBank/DDBJ databases">
        <authorList>
            <person name="Ferguson B K."/>
        </authorList>
    </citation>
    <scope>NUCLEOTIDE SEQUENCE [LARGE SCALE GENOMIC DNA]</scope>
</reference>
<dbReference type="EC" id="2.7.7.49" evidence="1"/>
<dbReference type="Pfam" id="PF17917">
    <property type="entry name" value="RT_RNaseH"/>
    <property type="match status" value="1"/>
</dbReference>
<feature type="compositionally biased region" description="Basic and acidic residues" evidence="8">
    <location>
        <begin position="1"/>
        <end position="18"/>
    </location>
</feature>
<keyword evidence="2" id="KW-0808">Transferase</keyword>
<dbReference type="InterPro" id="IPR041588">
    <property type="entry name" value="Integrase_H2C2"/>
</dbReference>
<dbReference type="InterPro" id="IPR043128">
    <property type="entry name" value="Rev_trsase/Diguanyl_cyclase"/>
</dbReference>
<dbReference type="PANTHER" id="PTHR37984:SF5">
    <property type="entry name" value="PROTEIN NYNRIN-LIKE"/>
    <property type="match status" value="1"/>
</dbReference>
<dbReference type="Proteomes" id="UP000479190">
    <property type="component" value="Unassembled WGS sequence"/>
</dbReference>
<dbReference type="Gene3D" id="1.10.340.70">
    <property type="match status" value="1"/>
</dbReference>
<dbReference type="InterPro" id="IPR021109">
    <property type="entry name" value="Peptidase_aspartic_dom_sf"/>
</dbReference>
<protein>
    <recommendedName>
        <fullName evidence="1">RNA-directed DNA polymerase</fullName>
        <ecNumber evidence="1">2.7.7.49</ecNumber>
    </recommendedName>
</protein>
<keyword evidence="11" id="KW-1185">Reference proteome</keyword>
<evidence type="ECO:0000256" key="2">
    <source>
        <dbReference type="ARBA" id="ARBA00022679"/>
    </source>
</evidence>
<feature type="region of interest" description="Disordered" evidence="8">
    <location>
        <begin position="1198"/>
        <end position="1302"/>
    </location>
</feature>
<dbReference type="InterPro" id="IPR036397">
    <property type="entry name" value="RNaseH_sf"/>
</dbReference>
<dbReference type="Gene3D" id="2.40.70.10">
    <property type="entry name" value="Acid Proteases"/>
    <property type="match status" value="1"/>
</dbReference>
<dbReference type="PANTHER" id="PTHR37984">
    <property type="entry name" value="PROTEIN CBG26694"/>
    <property type="match status" value="1"/>
</dbReference>
<proteinExistence type="predicted"/>
<dbReference type="Pfam" id="PF17921">
    <property type="entry name" value="Integrase_H2C2"/>
    <property type="match status" value="1"/>
</dbReference>
<dbReference type="InterPro" id="IPR012337">
    <property type="entry name" value="RNaseH-like_sf"/>
</dbReference>
<evidence type="ECO:0000256" key="5">
    <source>
        <dbReference type="ARBA" id="ARBA00022759"/>
    </source>
</evidence>
<evidence type="ECO:0000313" key="11">
    <source>
        <dbReference type="Proteomes" id="UP000479190"/>
    </source>
</evidence>
<dbReference type="Gene3D" id="3.10.20.370">
    <property type="match status" value="1"/>
</dbReference>
<dbReference type="GO" id="GO:0004519">
    <property type="term" value="F:endonuclease activity"/>
    <property type="evidence" value="ECO:0007669"/>
    <property type="project" value="UniProtKB-KW"/>
</dbReference>
<keyword evidence="6" id="KW-0378">Hydrolase</keyword>
<dbReference type="SUPFAM" id="SSF50630">
    <property type="entry name" value="Acid proteases"/>
    <property type="match status" value="1"/>
</dbReference>
<dbReference type="EMBL" id="CADCXV010000635">
    <property type="protein sequence ID" value="CAB0031129.1"/>
    <property type="molecule type" value="Genomic_DNA"/>
</dbReference>
<feature type="compositionally biased region" description="Pro residues" evidence="8">
    <location>
        <begin position="1223"/>
        <end position="1232"/>
    </location>
</feature>
<feature type="compositionally biased region" description="Low complexity" evidence="8">
    <location>
        <begin position="132"/>
        <end position="142"/>
    </location>
</feature>
<evidence type="ECO:0000256" key="6">
    <source>
        <dbReference type="ARBA" id="ARBA00022801"/>
    </source>
</evidence>
<dbReference type="FunFam" id="2.40.70.10:FF:000130">
    <property type="entry name" value="Retrovirus-related Pol polyprotein from transposon opus-like Protein"/>
    <property type="match status" value="1"/>
</dbReference>
<dbReference type="SUPFAM" id="SSF53098">
    <property type="entry name" value="Ribonuclease H-like"/>
    <property type="match status" value="1"/>
</dbReference>
<dbReference type="FunFam" id="3.10.20.370:FF:000001">
    <property type="entry name" value="Retrovirus-related Pol polyprotein from transposon 17.6-like protein"/>
    <property type="match status" value="1"/>
</dbReference>
<feature type="region of interest" description="Disordered" evidence="8">
    <location>
        <begin position="132"/>
        <end position="165"/>
    </location>
</feature>
<dbReference type="InterPro" id="IPR000477">
    <property type="entry name" value="RT_dom"/>
</dbReference>
<keyword evidence="5" id="KW-0255">Endonuclease</keyword>
<dbReference type="GO" id="GO:0003964">
    <property type="term" value="F:RNA-directed DNA polymerase activity"/>
    <property type="evidence" value="ECO:0007669"/>
    <property type="project" value="UniProtKB-KW"/>
</dbReference>
<dbReference type="Gene3D" id="3.30.420.10">
    <property type="entry name" value="Ribonuclease H-like superfamily/Ribonuclease H"/>
    <property type="match status" value="1"/>
</dbReference>
<keyword evidence="4" id="KW-0540">Nuclease</keyword>
<sequence length="1302" mass="145175">MVTPREDNRLGNVEERQHQPPGANGQMNQDQQQRAPGANDPMNQLPAQLNQDLQQQGPGANGQMNQLPGQMIQQQLQAGLIDRPIQPGAGRVDDVPPQGVGAVSNCRLPAFWRTGPELWFFQIESQFQRPWTWRPSPRSRTSSVDRLTRRNTTHAQDGTDLADDGLTRGSIAQAADRRVELGDRRPSQLLRRHMRTLAAPANVSDEVLRSRWLDPFLPPQTRRLLLVIRNQSLEELAAVADEAHEVGPSVMAASYSPRRSQSPSNQVAQELAELRRAIEQLTTITRESVGSGSGHRGRSRSRGTRSARIRSPTPANNARTGYCWYHATHGDVADNSGKLELLALNSALTASNMQESRLYVIDRGNDIRFLVDSGSVLSIIPKKIFRRPLVKQALVLQAANATLIATFGEKRLTLNIGVRRPLEWTFIIADVSTAILGADFIIRHDLLIDLPRRRLLDDRLTNVAASCSVGPLPEVHAVSPVTAKISEAPVESLYQRMAEEFASTEVPAGEMACIPDLPVQHHIVTAGQPVFTRPRRRSQESVSKQRRANSQICSSIPVAPDDIPKTAVTTPFGLFEFVGMPLGLRNSAQTFQRAMNHLLRDLPFIRCYQDDILVLSTGHEEHARHLRELFTVLRDAKLHVKLDQVPAWPGGGHLRGVPRAVSRVQPRSWHPLTELLRGLVKKKEKLTWTPEAEAAFERTKKAMTEAVRSSFLSPSQPLALYTDASDTAIGAALNQQRESGVWVPLGFFSRKLSPTEQRYSTYDRELLAIHAAIKHFQRILEGRSFRILTDHKPLSYALEQRTDKHSPRQARQLDFIAQFRHRYPAYSRRGQHGGGRAVSRRQYSHADRDYDEGAQITLDDNELVVVERDGVLRPYIPVALRRAIFDSVHRLSHPSGRATAKRIELNYFWPSLRKDVGRWAKQCMPCQLSKVHRHNRSELGNFNARPTAVSSTYISTSSRCPVAGMSKLSHHHRQVYARWPEAIPLTDDITAQSVAEALYNKHWIAFFGAPLTITTDQGAQFESKLLKQLGGMIGAKHIHTSPYHPPQANAMVERLHRTLKAAFKCSPETPWTSALPTVLLGLRTAFKEDLQASPAEMVFGTALRIPGELVIKQEATSPRLPSSSWHCGTHATQAVRFQDLSTCEYVMRRLDTIKKPLDPPYSGPHRVVRRVDDRTYIVDINGSEKALSTDQLKPAYYETSDEASQTEERQAAQPSEPTVASEPTPPPDPTPTAQPASATHPRTSAETTPPPTRARTRRVAFSLPSPNARSTGRGVAVALSTSQSQARRSRRCLGLPPSSNDR</sequence>
<feature type="compositionally biased region" description="Basic residues" evidence="8">
    <location>
        <begin position="295"/>
        <end position="308"/>
    </location>
</feature>
<dbReference type="InterPro" id="IPR001584">
    <property type="entry name" value="Integrase_cat-core"/>
</dbReference>